<name>A0A8S5U566_9CAUD</name>
<reference evidence="2" key="1">
    <citation type="journal article" date="2021" name="Proc. Natl. Acad. Sci. U.S.A.">
        <title>A Catalog of Tens of Thousands of Viruses from Human Metagenomes Reveals Hidden Associations with Chronic Diseases.</title>
        <authorList>
            <person name="Tisza M.J."/>
            <person name="Buck C.B."/>
        </authorList>
    </citation>
    <scope>NUCLEOTIDE SEQUENCE</scope>
    <source>
        <strain evidence="2">CtZD11</strain>
    </source>
</reference>
<evidence type="ECO:0000313" key="2">
    <source>
        <dbReference type="EMBL" id="DAF89588.1"/>
    </source>
</evidence>
<proteinExistence type="predicted"/>
<organism evidence="2">
    <name type="scientific">Siphoviridae sp. ctZD11</name>
    <dbReference type="NCBI Taxonomy" id="2825556"/>
    <lineage>
        <taxon>Viruses</taxon>
        <taxon>Duplodnaviria</taxon>
        <taxon>Heunggongvirae</taxon>
        <taxon>Uroviricota</taxon>
        <taxon>Caudoviricetes</taxon>
    </lineage>
</organism>
<sequence>MQREDLNPANRLKLPGTSFEMRPPRKGHSDVISRTLLAW</sequence>
<protein>
    <submittedName>
        <fullName evidence="2">Uncharacterized protein</fullName>
    </submittedName>
</protein>
<feature type="region of interest" description="Disordered" evidence="1">
    <location>
        <begin position="1"/>
        <end position="27"/>
    </location>
</feature>
<dbReference type="EMBL" id="BK016014">
    <property type="protein sequence ID" value="DAF89588.1"/>
    <property type="molecule type" value="Genomic_DNA"/>
</dbReference>
<accession>A0A8S5U566</accession>
<evidence type="ECO:0000256" key="1">
    <source>
        <dbReference type="SAM" id="MobiDB-lite"/>
    </source>
</evidence>